<dbReference type="GO" id="GO:0005634">
    <property type="term" value="C:nucleus"/>
    <property type="evidence" value="ECO:0007669"/>
    <property type="project" value="UniProtKB-SubCell"/>
</dbReference>
<dbReference type="InterPro" id="IPR006510">
    <property type="entry name" value="Znf_LRP1"/>
</dbReference>
<feature type="compositionally biased region" description="Basic and acidic residues" evidence="7">
    <location>
        <begin position="317"/>
        <end position="331"/>
    </location>
</feature>
<name>A0A176VRM3_MARPO</name>
<gene>
    <name evidence="8" type="ORF">AXG93_4284s1040</name>
</gene>
<feature type="region of interest" description="Disordered" evidence="7">
    <location>
        <begin position="239"/>
        <end position="287"/>
    </location>
</feature>
<evidence type="ECO:0000313" key="9">
    <source>
        <dbReference type="Proteomes" id="UP000077202"/>
    </source>
</evidence>
<keyword evidence="9" id="KW-1185">Reference proteome</keyword>
<feature type="compositionally biased region" description="Polar residues" evidence="7">
    <location>
        <begin position="438"/>
        <end position="462"/>
    </location>
</feature>
<keyword evidence="4" id="KW-0862">Zinc</keyword>
<feature type="compositionally biased region" description="Low complexity" evidence="7">
    <location>
        <begin position="35"/>
        <end position="88"/>
    </location>
</feature>
<feature type="region of interest" description="Disordered" evidence="7">
    <location>
        <begin position="1"/>
        <end position="88"/>
    </location>
</feature>
<evidence type="ECO:0000256" key="3">
    <source>
        <dbReference type="ARBA" id="ARBA00022723"/>
    </source>
</evidence>
<feature type="region of interest" description="Disordered" evidence="7">
    <location>
        <begin position="301"/>
        <end position="333"/>
    </location>
</feature>
<organism evidence="8 9">
    <name type="scientific">Marchantia polymorpha subsp. ruderalis</name>
    <dbReference type="NCBI Taxonomy" id="1480154"/>
    <lineage>
        <taxon>Eukaryota</taxon>
        <taxon>Viridiplantae</taxon>
        <taxon>Streptophyta</taxon>
        <taxon>Embryophyta</taxon>
        <taxon>Marchantiophyta</taxon>
        <taxon>Marchantiopsida</taxon>
        <taxon>Marchantiidae</taxon>
        <taxon>Marchantiales</taxon>
        <taxon>Marchantiaceae</taxon>
        <taxon>Marchantia</taxon>
    </lineage>
</organism>
<dbReference type="GO" id="GO:0003677">
    <property type="term" value="F:DNA binding"/>
    <property type="evidence" value="ECO:0007669"/>
    <property type="project" value="UniProtKB-KW"/>
</dbReference>
<sequence>MEGCAAGGAQQEQQQQRQRQQQQQRTRTKTKSKPQSDPRAASPAAAAAAAPQSSYIQQQQNQANHSSGSSCSNSNSHSNSGSRNHPNHFASTNWDSLLAPAVAQTPLSALASEFRQSVPIAHLPNTPSTIGIASNAASSILTWRIPRQEAFFVGSHAEARDAAVAPAVAGGGGGAHRPQEGNGLWSRNAGYGFVGSAEGAGAGIPGGLGGSTQRDIFRDIVGRASDEFGVGTPYGVGVRREERNAEEGRGGSFVAGSTGPPGAKRKGPDEEGQAVEGGIWGNPGLREGAEAFKRRRLDVPASMRGMDVQPLGGADVRPGDARPENKEDEQQHALQLHDAQRAKAPPQPPGGAGGVSAGTQGGTACLECGNQAKKDCLHQRCRTCCKSRGLSCPTHIKSTWVPAAKRRERQAAEAAAAAAGQPRPKSKRARSLALSVPANPTTSHTNTSAGTSPRGSDINSGQPGRGPLPSELRTQALFKCVRVTGVEDGDHEFAYQATVKIGGHIFKGVLYDQGMDNGSTSATNVADLQLGGRSMPTSSALIDPTGLYGNPNSALLGGSKDREGSALAKTKKKTKEKKEKGYGSFELNLEGEGRESGGLTYLTMMMMMMAREVSLLSRINQLVVRSSKS</sequence>
<dbReference type="AlphaFoldDB" id="A0A176VRM3"/>
<evidence type="ECO:0000256" key="4">
    <source>
        <dbReference type="ARBA" id="ARBA00022833"/>
    </source>
</evidence>
<dbReference type="GO" id="GO:0045893">
    <property type="term" value="P:positive regulation of DNA-templated transcription"/>
    <property type="evidence" value="ECO:0007669"/>
    <property type="project" value="TreeGrafter"/>
</dbReference>
<comment type="similarity">
    <text evidence="2">Belongs to the SHI protein family.</text>
</comment>
<dbReference type="NCBIfam" id="TIGR01623">
    <property type="entry name" value="put_zinc_LRP1"/>
    <property type="match status" value="1"/>
</dbReference>
<dbReference type="EMBL" id="LVLJ01002827">
    <property type="protein sequence ID" value="OAE23534.1"/>
    <property type="molecule type" value="Genomic_DNA"/>
</dbReference>
<evidence type="ECO:0000256" key="7">
    <source>
        <dbReference type="SAM" id="MobiDB-lite"/>
    </source>
</evidence>
<comment type="caution">
    <text evidence="8">The sequence shown here is derived from an EMBL/GenBank/DDBJ whole genome shotgun (WGS) entry which is preliminary data.</text>
</comment>
<dbReference type="PANTHER" id="PTHR31604">
    <property type="entry name" value="PROTEIN LATERAL ROOT PRIMORDIUM 1"/>
    <property type="match status" value="1"/>
</dbReference>
<reference evidence="8" key="1">
    <citation type="submission" date="2016-03" db="EMBL/GenBank/DDBJ databases">
        <title>Mechanisms controlling the formation of the plant cell surface in tip-growing cells are functionally conserved among land plants.</title>
        <authorList>
            <person name="Honkanen S."/>
            <person name="Jones V.A."/>
            <person name="Morieri G."/>
            <person name="Champion C."/>
            <person name="Hetherington A.J."/>
            <person name="Kelly S."/>
            <person name="Saint-Marcoux D."/>
            <person name="Proust H."/>
            <person name="Prescott H."/>
            <person name="Dolan L."/>
        </authorList>
    </citation>
    <scope>NUCLEOTIDE SEQUENCE [LARGE SCALE GENOMIC DNA]</scope>
    <source>
        <tissue evidence="8">Whole gametophyte</tissue>
    </source>
</reference>
<feature type="compositionally biased region" description="Low complexity" evidence="7">
    <location>
        <begin position="412"/>
        <end position="423"/>
    </location>
</feature>
<comment type="subcellular location">
    <subcellularLocation>
        <location evidence="1">Nucleus</location>
    </subcellularLocation>
</comment>
<dbReference type="InterPro" id="IPR006511">
    <property type="entry name" value="SHI_C"/>
</dbReference>
<feature type="compositionally biased region" description="Basic and acidic residues" evidence="7">
    <location>
        <begin position="239"/>
        <end position="249"/>
    </location>
</feature>
<dbReference type="GO" id="GO:0046872">
    <property type="term" value="F:metal ion binding"/>
    <property type="evidence" value="ECO:0007669"/>
    <property type="project" value="UniProtKB-KW"/>
</dbReference>
<evidence type="ECO:0000256" key="2">
    <source>
        <dbReference type="ARBA" id="ARBA00006911"/>
    </source>
</evidence>
<dbReference type="Proteomes" id="UP000077202">
    <property type="component" value="Unassembled WGS sequence"/>
</dbReference>
<feature type="region of interest" description="Disordered" evidence="7">
    <location>
        <begin position="403"/>
        <end position="470"/>
    </location>
</feature>
<accession>A0A176VRM3</accession>
<dbReference type="Pfam" id="PF05142">
    <property type="entry name" value="DUF702"/>
    <property type="match status" value="1"/>
</dbReference>
<keyword evidence="5" id="KW-0238">DNA-binding</keyword>
<keyword evidence="6" id="KW-0539">Nucleus</keyword>
<proteinExistence type="inferred from homology"/>
<evidence type="ECO:0000313" key="8">
    <source>
        <dbReference type="EMBL" id="OAE23534.1"/>
    </source>
</evidence>
<keyword evidence="3" id="KW-0479">Metal-binding</keyword>
<evidence type="ECO:0000256" key="6">
    <source>
        <dbReference type="ARBA" id="ARBA00023242"/>
    </source>
</evidence>
<dbReference type="InterPro" id="IPR007818">
    <property type="entry name" value="SHI"/>
</dbReference>
<dbReference type="NCBIfam" id="TIGR01624">
    <property type="entry name" value="LRP1_Cterm"/>
    <property type="match status" value="1"/>
</dbReference>
<feature type="compositionally biased region" description="Low complexity" evidence="7">
    <location>
        <begin position="10"/>
        <end position="25"/>
    </location>
</feature>
<evidence type="ECO:0000256" key="5">
    <source>
        <dbReference type="ARBA" id="ARBA00023125"/>
    </source>
</evidence>
<protein>
    <submittedName>
        <fullName evidence="8">Uncharacterized protein</fullName>
    </submittedName>
</protein>
<evidence type="ECO:0000256" key="1">
    <source>
        <dbReference type="ARBA" id="ARBA00004123"/>
    </source>
</evidence>
<dbReference type="PANTHER" id="PTHR31604:SF30">
    <property type="entry name" value="PROTEIN LATERAL ROOT PRIMORDIUM 1"/>
    <property type="match status" value="1"/>
</dbReference>
<dbReference type="GO" id="GO:0003700">
    <property type="term" value="F:DNA-binding transcription factor activity"/>
    <property type="evidence" value="ECO:0007669"/>
    <property type="project" value="InterPro"/>
</dbReference>